<keyword evidence="1" id="KW-0472">Membrane</keyword>
<dbReference type="AlphaFoldDB" id="A0AAW2ELX1"/>
<evidence type="ECO:0000256" key="1">
    <source>
        <dbReference type="SAM" id="Phobius"/>
    </source>
</evidence>
<accession>A0AAW2ELX1</accession>
<organism evidence="2 3">
    <name type="scientific">Cardiocondyla obscurior</name>
    <dbReference type="NCBI Taxonomy" id="286306"/>
    <lineage>
        <taxon>Eukaryota</taxon>
        <taxon>Metazoa</taxon>
        <taxon>Ecdysozoa</taxon>
        <taxon>Arthropoda</taxon>
        <taxon>Hexapoda</taxon>
        <taxon>Insecta</taxon>
        <taxon>Pterygota</taxon>
        <taxon>Neoptera</taxon>
        <taxon>Endopterygota</taxon>
        <taxon>Hymenoptera</taxon>
        <taxon>Apocrita</taxon>
        <taxon>Aculeata</taxon>
        <taxon>Formicoidea</taxon>
        <taxon>Formicidae</taxon>
        <taxon>Myrmicinae</taxon>
        <taxon>Cardiocondyla</taxon>
    </lineage>
</organism>
<name>A0AAW2ELX1_9HYME</name>
<dbReference type="EMBL" id="JADYXP020000020">
    <property type="protein sequence ID" value="KAL0103925.1"/>
    <property type="molecule type" value="Genomic_DNA"/>
</dbReference>
<dbReference type="Proteomes" id="UP001430953">
    <property type="component" value="Unassembled WGS sequence"/>
</dbReference>
<protein>
    <submittedName>
        <fullName evidence="2">Uncharacterized protein</fullName>
    </submittedName>
</protein>
<keyword evidence="1" id="KW-0812">Transmembrane</keyword>
<keyword evidence="1" id="KW-1133">Transmembrane helix</keyword>
<sequence length="89" mass="9850">MTTKRGPGPYPLPAGHWMSEHPAAKVHTDPAWEYVSAARCCIFLVLPFFFASGILAHFWTGRSLRPEPPLHVKVVCPRGGVKTNLTQPN</sequence>
<evidence type="ECO:0000313" key="3">
    <source>
        <dbReference type="Proteomes" id="UP001430953"/>
    </source>
</evidence>
<gene>
    <name evidence="2" type="ORF">PUN28_016940</name>
</gene>
<keyword evidence="3" id="KW-1185">Reference proteome</keyword>
<evidence type="ECO:0000313" key="2">
    <source>
        <dbReference type="EMBL" id="KAL0103925.1"/>
    </source>
</evidence>
<feature type="transmembrane region" description="Helical" evidence="1">
    <location>
        <begin position="36"/>
        <end position="59"/>
    </location>
</feature>
<comment type="caution">
    <text evidence="2">The sequence shown here is derived from an EMBL/GenBank/DDBJ whole genome shotgun (WGS) entry which is preliminary data.</text>
</comment>
<reference evidence="2 3" key="1">
    <citation type="submission" date="2023-03" db="EMBL/GenBank/DDBJ databases">
        <title>High recombination rates correlate with genetic variation in Cardiocondyla obscurior ants.</title>
        <authorList>
            <person name="Errbii M."/>
        </authorList>
    </citation>
    <scope>NUCLEOTIDE SEQUENCE [LARGE SCALE GENOMIC DNA]</scope>
    <source>
        <strain evidence="2">Alpha-2009</strain>
        <tissue evidence="2">Whole body</tissue>
    </source>
</reference>
<proteinExistence type="predicted"/>